<keyword evidence="3" id="KW-0378">Hydrolase</keyword>
<dbReference type="InterPro" id="IPR009003">
    <property type="entry name" value="Peptidase_S1_PA"/>
</dbReference>
<dbReference type="Gene3D" id="2.30.42.10">
    <property type="match status" value="1"/>
</dbReference>
<dbReference type="GO" id="GO:0006508">
    <property type="term" value="P:proteolysis"/>
    <property type="evidence" value="ECO:0007669"/>
    <property type="project" value="UniProtKB-KW"/>
</dbReference>
<comment type="similarity">
    <text evidence="1">Belongs to the peptidase S1C family.</text>
</comment>
<feature type="domain" description="PDZ" evidence="5">
    <location>
        <begin position="277"/>
        <end position="344"/>
    </location>
</feature>
<name>A0A4V3ETY9_9CLOT</name>
<keyword evidence="2 6" id="KW-0645">Protease</keyword>
<organism evidence="6 7">
    <name type="scientific">Fonticella tunisiensis</name>
    <dbReference type="NCBI Taxonomy" id="1096341"/>
    <lineage>
        <taxon>Bacteria</taxon>
        <taxon>Bacillati</taxon>
        <taxon>Bacillota</taxon>
        <taxon>Clostridia</taxon>
        <taxon>Eubacteriales</taxon>
        <taxon>Clostridiaceae</taxon>
        <taxon>Fonticella</taxon>
    </lineage>
</organism>
<reference evidence="6 7" key="1">
    <citation type="submission" date="2019-03" db="EMBL/GenBank/DDBJ databases">
        <title>Genomic Encyclopedia of Type Strains, Phase IV (KMG-IV): sequencing the most valuable type-strain genomes for metagenomic binning, comparative biology and taxonomic classification.</title>
        <authorList>
            <person name="Goeker M."/>
        </authorList>
    </citation>
    <scope>NUCLEOTIDE SEQUENCE [LARGE SCALE GENOMIC DNA]</scope>
    <source>
        <strain evidence="6 7">DSM 24455</strain>
    </source>
</reference>
<keyword evidence="4" id="KW-0472">Membrane</keyword>
<evidence type="ECO:0000313" key="7">
    <source>
        <dbReference type="Proteomes" id="UP000295325"/>
    </source>
</evidence>
<dbReference type="InterPro" id="IPR001478">
    <property type="entry name" value="PDZ"/>
</dbReference>
<dbReference type="RefSeq" id="WP_133627101.1">
    <property type="nucleotide sequence ID" value="NZ_SOAZ01000002.1"/>
</dbReference>
<keyword evidence="4" id="KW-1133">Transmembrane helix</keyword>
<proteinExistence type="inferred from homology"/>
<dbReference type="PANTHER" id="PTHR22939">
    <property type="entry name" value="SERINE PROTEASE FAMILY S1C HTRA-RELATED"/>
    <property type="match status" value="1"/>
</dbReference>
<dbReference type="PRINTS" id="PR00834">
    <property type="entry name" value="PROTEASES2C"/>
</dbReference>
<comment type="caution">
    <text evidence="6">The sequence shown here is derived from an EMBL/GenBank/DDBJ whole genome shotgun (WGS) entry which is preliminary data.</text>
</comment>
<accession>A0A4V3ETY9</accession>
<keyword evidence="4" id="KW-0812">Transmembrane</keyword>
<dbReference type="Proteomes" id="UP000295325">
    <property type="component" value="Unassembled WGS sequence"/>
</dbReference>
<evidence type="ECO:0000256" key="3">
    <source>
        <dbReference type="ARBA" id="ARBA00022801"/>
    </source>
</evidence>
<dbReference type="EMBL" id="SOAZ01000002">
    <property type="protein sequence ID" value="TDT63455.1"/>
    <property type="molecule type" value="Genomic_DNA"/>
</dbReference>
<evidence type="ECO:0000256" key="2">
    <source>
        <dbReference type="ARBA" id="ARBA00022670"/>
    </source>
</evidence>
<evidence type="ECO:0000256" key="1">
    <source>
        <dbReference type="ARBA" id="ARBA00010541"/>
    </source>
</evidence>
<dbReference type="GO" id="GO:0004252">
    <property type="term" value="F:serine-type endopeptidase activity"/>
    <property type="evidence" value="ECO:0007669"/>
    <property type="project" value="InterPro"/>
</dbReference>
<dbReference type="SUPFAM" id="SSF50156">
    <property type="entry name" value="PDZ domain-like"/>
    <property type="match status" value="1"/>
</dbReference>
<sequence length="384" mass="40910">MEFNNNSWQSGVKFVEEKKTRKFMRILGVLLMVFFSASIGGIIGGYYVKKNYEGQYIYQNSAANGQNNINNLNPNSTGTSLPKNSITKVAETVGPAVVGINNNIRTLGGDIKRVSGSGIIFDKDGYIVTNNHVVEGASSVTVTLPGNKKAVPAKIIGTDPRTDLAVLKIDVKNLPVAKFGDSSKVKVGDVAVAIGNPKGQEYAGTVTAGVISAVNRTMTVDAKTFKLIQTDASINEGNSGGALANEAGEVIGINTLKLMDAEGMGFAIPINEAKPVIEALMKNGYVSRPFLGITYGFVDEDAAKENNVPVGVYIYQVEAGSGAEAAGIKPGDMIVQFDGVDIKDENDLPDTLNKHKVGDEVSARVYRDGKYFNVTIKLGDYRGR</sequence>
<dbReference type="InterPro" id="IPR001940">
    <property type="entry name" value="Peptidase_S1C"/>
</dbReference>
<dbReference type="InterPro" id="IPR036034">
    <property type="entry name" value="PDZ_sf"/>
</dbReference>
<dbReference type="PROSITE" id="PS50106">
    <property type="entry name" value="PDZ"/>
    <property type="match status" value="1"/>
</dbReference>
<protein>
    <submittedName>
        <fullName evidence="6">Serine protease Do</fullName>
    </submittedName>
</protein>
<dbReference type="SMART" id="SM00228">
    <property type="entry name" value="PDZ"/>
    <property type="match status" value="1"/>
</dbReference>
<dbReference type="Pfam" id="PF13365">
    <property type="entry name" value="Trypsin_2"/>
    <property type="match status" value="1"/>
</dbReference>
<dbReference type="PANTHER" id="PTHR22939:SF129">
    <property type="entry name" value="SERINE PROTEASE HTRA2, MITOCHONDRIAL"/>
    <property type="match status" value="1"/>
</dbReference>
<evidence type="ECO:0000259" key="5">
    <source>
        <dbReference type="PROSITE" id="PS50106"/>
    </source>
</evidence>
<evidence type="ECO:0000256" key="4">
    <source>
        <dbReference type="SAM" id="Phobius"/>
    </source>
</evidence>
<dbReference type="Pfam" id="PF13180">
    <property type="entry name" value="PDZ_2"/>
    <property type="match status" value="1"/>
</dbReference>
<gene>
    <name evidence="6" type="ORF">EDD71_102217</name>
</gene>
<dbReference type="SUPFAM" id="SSF50494">
    <property type="entry name" value="Trypsin-like serine proteases"/>
    <property type="match status" value="1"/>
</dbReference>
<dbReference type="OrthoDB" id="9758917at2"/>
<keyword evidence="7" id="KW-1185">Reference proteome</keyword>
<dbReference type="Gene3D" id="2.40.10.120">
    <property type="match status" value="1"/>
</dbReference>
<evidence type="ECO:0000313" key="6">
    <source>
        <dbReference type="EMBL" id="TDT63455.1"/>
    </source>
</evidence>
<feature type="transmembrane region" description="Helical" evidence="4">
    <location>
        <begin position="26"/>
        <end position="48"/>
    </location>
</feature>
<dbReference type="AlphaFoldDB" id="A0A4V3ETY9"/>